<proteinExistence type="inferred from homology"/>
<keyword evidence="9" id="KW-1185">Reference proteome</keyword>
<evidence type="ECO:0000313" key="9">
    <source>
        <dbReference type="Proteomes" id="UP000838878"/>
    </source>
</evidence>
<reference evidence="8" key="1">
    <citation type="submission" date="2021-12" db="EMBL/GenBank/DDBJ databases">
        <authorList>
            <person name="Martin H S."/>
        </authorList>
    </citation>
    <scope>NUCLEOTIDE SEQUENCE</scope>
</reference>
<gene>
    <name evidence="8" type="ORF">BINO364_LOCUS6018</name>
</gene>
<dbReference type="InterPro" id="IPR000172">
    <property type="entry name" value="GMC_OxRdtase_N"/>
</dbReference>
<dbReference type="PANTHER" id="PTHR11552:SF147">
    <property type="entry name" value="CHOLINE DEHYDROGENASE, MITOCHONDRIAL"/>
    <property type="match status" value="1"/>
</dbReference>
<protein>
    <recommendedName>
        <fullName evidence="7">Glucose-methanol-choline oxidoreductase N-terminal domain-containing protein</fullName>
    </recommendedName>
</protein>
<feature type="chain" id="PRO_5035471984" description="Glucose-methanol-choline oxidoreductase N-terminal domain-containing protein" evidence="6">
    <location>
        <begin position="34"/>
        <end position="594"/>
    </location>
</feature>
<dbReference type="InterPro" id="IPR012132">
    <property type="entry name" value="GMC_OxRdtase"/>
</dbReference>
<sequence length="594" mass="66549">MFVGSEYVPQRQNAVSAAVSFLLAVCFIALVTAEEFHEYDFVIVGGGSAGSVIADRMSECPFFTVALMEAGDEPGKESNLPGLSSTLPHTRYDWNFTSVNDNRTAQDHTIKALNLTCGHVLGGGSSINYMMYVRGCPRDYDSWAKVGGDYSWNYTNIFKYFLKSENLKDPSILNSEYRKYHGTTGFLGITREDRNVTEQYLKAFEEVGHKILFDVNGDEQLGYTLPLFTIADGIRQSTAIKNLQANKHRPNLHVLTLALVIKILFEKNKAIGVKAVTEANEIIIIKARKEIIISAGAINSPKLLMLSGIGPREHLQSLNISVKSDLPVGYNFQDHTAAMAVFEMERTNVSTQPSDLEKFSLPYIIGYGALNQSEYCPTYQVFNFIALKGSSSRSQLCNFNVGFKESICNKFLTATQGRNLLYANLYILHPRSRGRVLLKSVSPRDPPLVITNTFADERDLEDLTDYMIDHIKVLNSTYFKSVQAELVDFELERCPKFDISDRAYWKCYVQSLMSTNYHYAGTCALGEVVDSKLRVHNIERLRVADASIMPSLTSGNTNAPVIMIAEKLADIVKEEHSCKPCRLRSTRDLKPNVR</sequence>
<feature type="binding site" evidence="5">
    <location>
        <position position="120"/>
    </location>
    <ligand>
        <name>FAD</name>
        <dbReference type="ChEBI" id="CHEBI:57692"/>
    </ligand>
</feature>
<name>A0A8J9YAY4_9NEOP</name>
<dbReference type="GO" id="GO:0050660">
    <property type="term" value="F:flavin adenine dinucleotide binding"/>
    <property type="evidence" value="ECO:0007669"/>
    <property type="project" value="InterPro"/>
</dbReference>
<dbReference type="Proteomes" id="UP000838878">
    <property type="component" value="Chromosome 14"/>
</dbReference>
<dbReference type="InterPro" id="IPR036188">
    <property type="entry name" value="FAD/NAD-bd_sf"/>
</dbReference>
<evidence type="ECO:0000256" key="5">
    <source>
        <dbReference type="PIRSR" id="PIRSR000137-2"/>
    </source>
</evidence>
<dbReference type="Gene3D" id="3.50.50.60">
    <property type="entry name" value="FAD/NAD(P)-binding domain"/>
    <property type="match status" value="1"/>
</dbReference>
<organism evidence="8 9">
    <name type="scientific">Brenthis ino</name>
    <name type="common">lesser marbled fritillary</name>
    <dbReference type="NCBI Taxonomy" id="405034"/>
    <lineage>
        <taxon>Eukaryota</taxon>
        <taxon>Metazoa</taxon>
        <taxon>Ecdysozoa</taxon>
        <taxon>Arthropoda</taxon>
        <taxon>Hexapoda</taxon>
        <taxon>Insecta</taxon>
        <taxon>Pterygota</taxon>
        <taxon>Neoptera</taxon>
        <taxon>Endopterygota</taxon>
        <taxon>Lepidoptera</taxon>
        <taxon>Glossata</taxon>
        <taxon>Ditrysia</taxon>
        <taxon>Papilionoidea</taxon>
        <taxon>Nymphalidae</taxon>
        <taxon>Heliconiinae</taxon>
        <taxon>Argynnini</taxon>
        <taxon>Brenthis</taxon>
    </lineage>
</organism>
<evidence type="ECO:0000259" key="7">
    <source>
        <dbReference type="PROSITE" id="PS00624"/>
    </source>
</evidence>
<accession>A0A8J9YAY4</accession>
<keyword evidence="4 5" id="KW-0274">FAD</keyword>
<evidence type="ECO:0000313" key="8">
    <source>
        <dbReference type="EMBL" id="CAH0719715.1"/>
    </source>
</evidence>
<dbReference type="Pfam" id="PF05199">
    <property type="entry name" value="GMC_oxred_C"/>
    <property type="match status" value="1"/>
</dbReference>
<evidence type="ECO:0000256" key="2">
    <source>
        <dbReference type="ARBA" id="ARBA00010790"/>
    </source>
</evidence>
<evidence type="ECO:0000256" key="1">
    <source>
        <dbReference type="ARBA" id="ARBA00001974"/>
    </source>
</evidence>
<evidence type="ECO:0000256" key="3">
    <source>
        <dbReference type="ARBA" id="ARBA00022630"/>
    </source>
</evidence>
<dbReference type="EMBL" id="OV170234">
    <property type="protein sequence ID" value="CAH0719715.1"/>
    <property type="molecule type" value="Genomic_DNA"/>
</dbReference>
<feature type="binding site" evidence="5">
    <location>
        <position position="260"/>
    </location>
    <ligand>
        <name>FAD</name>
        <dbReference type="ChEBI" id="CHEBI:57692"/>
    </ligand>
</feature>
<dbReference type="Pfam" id="PF00732">
    <property type="entry name" value="GMC_oxred_N"/>
    <property type="match status" value="1"/>
</dbReference>
<dbReference type="PIRSF" id="PIRSF000137">
    <property type="entry name" value="Alcohol_oxidase"/>
    <property type="match status" value="1"/>
</dbReference>
<dbReference type="PANTHER" id="PTHR11552">
    <property type="entry name" value="GLUCOSE-METHANOL-CHOLINE GMC OXIDOREDUCTASE"/>
    <property type="match status" value="1"/>
</dbReference>
<dbReference type="SUPFAM" id="SSF51905">
    <property type="entry name" value="FAD/NAD(P)-binding domain"/>
    <property type="match status" value="1"/>
</dbReference>
<feature type="domain" description="Glucose-methanol-choline oxidoreductase N-terminal" evidence="7">
    <location>
        <begin position="296"/>
        <end position="310"/>
    </location>
</feature>
<dbReference type="AlphaFoldDB" id="A0A8J9YAY4"/>
<comment type="similarity">
    <text evidence="2">Belongs to the GMC oxidoreductase family.</text>
</comment>
<keyword evidence="3" id="KW-0285">Flavoprotein</keyword>
<comment type="cofactor">
    <cofactor evidence="1 5">
        <name>FAD</name>
        <dbReference type="ChEBI" id="CHEBI:57692"/>
    </cofactor>
</comment>
<dbReference type="GO" id="GO:0016614">
    <property type="term" value="F:oxidoreductase activity, acting on CH-OH group of donors"/>
    <property type="evidence" value="ECO:0007669"/>
    <property type="project" value="InterPro"/>
</dbReference>
<feature type="signal peptide" evidence="6">
    <location>
        <begin position="1"/>
        <end position="33"/>
    </location>
</feature>
<dbReference type="SUPFAM" id="SSF54373">
    <property type="entry name" value="FAD-linked reductases, C-terminal domain"/>
    <property type="match status" value="1"/>
</dbReference>
<dbReference type="OrthoDB" id="269227at2759"/>
<keyword evidence="6" id="KW-0732">Signal</keyword>
<feature type="non-terminal residue" evidence="8">
    <location>
        <position position="594"/>
    </location>
</feature>
<dbReference type="PROSITE" id="PS00624">
    <property type="entry name" value="GMC_OXRED_2"/>
    <property type="match status" value="1"/>
</dbReference>
<evidence type="ECO:0000256" key="6">
    <source>
        <dbReference type="SAM" id="SignalP"/>
    </source>
</evidence>
<evidence type="ECO:0000256" key="4">
    <source>
        <dbReference type="ARBA" id="ARBA00022827"/>
    </source>
</evidence>
<dbReference type="InterPro" id="IPR007867">
    <property type="entry name" value="GMC_OxRtase_C"/>
</dbReference>
<dbReference type="Gene3D" id="3.30.560.10">
    <property type="entry name" value="Glucose Oxidase, domain 3"/>
    <property type="match status" value="1"/>
</dbReference>